<dbReference type="AlphaFoldDB" id="A0A9P4Y130"/>
<evidence type="ECO:0000313" key="2">
    <source>
        <dbReference type="EMBL" id="KAF3764728.1"/>
    </source>
</evidence>
<comment type="caution">
    <text evidence="2">The sequence shown here is derived from an EMBL/GenBank/DDBJ whole genome shotgun (WGS) entry which is preliminary data.</text>
</comment>
<dbReference type="GeneID" id="63836808"/>
<accession>A0A9P4Y130</accession>
<evidence type="ECO:0000313" key="3">
    <source>
        <dbReference type="Proteomes" id="UP000803844"/>
    </source>
</evidence>
<gene>
    <name evidence="2" type="ORF">M406DRAFT_322700</name>
</gene>
<dbReference type="Proteomes" id="UP000803844">
    <property type="component" value="Unassembled WGS sequence"/>
</dbReference>
<feature type="region of interest" description="Disordered" evidence="1">
    <location>
        <begin position="1"/>
        <end position="61"/>
    </location>
</feature>
<organism evidence="2 3">
    <name type="scientific">Cryphonectria parasitica (strain ATCC 38755 / EP155)</name>
    <dbReference type="NCBI Taxonomy" id="660469"/>
    <lineage>
        <taxon>Eukaryota</taxon>
        <taxon>Fungi</taxon>
        <taxon>Dikarya</taxon>
        <taxon>Ascomycota</taxon>
        <taxon>Pezizomycotina</taxon>
        <taxon>Sordariomycetes</taxon>
        <taxon>Sordariomycetidae</taxon>
        <taxon>Diaporthales</taxon>
        <taxon>Cryphonectriaceae</taxon>
        <taxon>Cryphonectria-Endothia species complex</taxon>
        <taxon>Cryphonectria</taxon>
    </lineage>
</organism>
<reference evidence="2" key="1">
    <citation type="journal article" date="2020" name="Phytopathology">
        <title>Genome sequence of the chestnut blight fungus Cryphonectria parasitica EP155: A fundamental resource for an archetypical invasive plant pathogen.</title>
        <authorList>
            <person name="Crouch J.A."/>
            <person name="Dawe A."/>
            <person name="Aerts A."/>
            <person name="Barry K."/>
            <person name="Churchill A.C.L."/>
            <person name="Grimwood J."/>
            <person name="Hillman B."/>
            <person name="Milgroom M.G."/>
            <person name="Pangilinan J."/>
            <person name="Smith M."/>
            <person name="Salamov A."/>
            <person name="Schmutz J."/>
            <person name="Yadav J."/>
            <person name="Grigoriev I.V."/>
            <person name="Nuss D."/>
        </authorList>
    </citation>
    <scope>NUCLEOTIDE SEQUENCE</scope>
    <source>
        <strain evidence="2">EP155</strain>
    </source>
</reference>
<keyword evidence="3" id="KW-1185">Reference proteome</keyword>
<name>A0A9P4Y130_CRYP1</name>
<dbReference type="RefSeq" id="XP_040775689.1">
    <property type="nucleotide sequence ID" value="XM_040919679.1"/>
</dbReference>
<dbReference type="EMBL" id="MU032348">
    <property type="protein sequence ID" value="KAF3764728.1"/>
    <property type="molecule type" value="Genomic_DNA"/>
</dbReference>
<evidence type="ECO:0000256" key="1">
    <source>
        <dbReference type="SAM" id="MobiDB-lite"/>
    </source>
</evidence>
<sequence length="61" mass="6831">MPGRYATMFRHPLFENSPLAEQQQQQQQPPGFVQTTGRNPFRRPSPPSPAVDNSPARQSAP</sequence>
<protein>
    <submittedName>
        <fullName evidence="2">Uncharacterized protein</fullName>
    </submittedName>
</protein>
<proteinExistence type="predicted"/>